<evidence type="ECO:0000313" key="1">
    <source>
        <dbReference type="EMBL" id="SDN15537.1"/>
    </source>
</evidence>
<proteinExistence type="predicted"/>
<dbReference type="EMBL" id="FNHB01000013">
    <property type="protein sequence ID" value="SDN15537.1"/>
    <property type="molecule type" value="Genomic_DNA"/>
</dbReference>
<accession>A0A1G9Z2X8</accession>
<protein>
    <submittedName>
        <fullName evidence="1">Uncharacterized protein</fullName>
    </submittedName>
</protein>
<name>A0A1G9Z2X8_9FIRM</name>
<sequence>MIGGVIVIIDLCQSVNQAGSRYQPGEMNDYCGKCGFNDGIIEVEYDYEAAAKELGYFPMRRLQPNCAGVFGEPAGYEKVRRTVAP</sequence>
<reference evidence="1 2" key="1">
    <citation type="submission" date="2016-10" db="EMBL/GenBank/DDBJ databases">
        <authorList>
            <person name="de Groot N.N."/>
        </authorList>
    </citation>
    <scope>NUCLEOTIDE SEQUENCE [LARGE SCALE GENOMIC DNA]</scope>
    <source>
        <strain evidence="1 2">DSM 1736</strain>
    </source>
</reference>
<keyword evidence="2" id="KW-1185">Reference proteome</keyword>
<dbReference type="AlphaFoldDB" id="A0A1G9Z2X8"/>
<organism evidence="1 2">
    <name type="scientific">Dendrosporobacter quercicolus</name>
    <dbReference type="NCBI Taxonomy" id="146817"/>
    <lineage>
        <taxon>Bacteria</taxon>
        <taxon>Bacillati</taxon>
        <taxon>Bacillota</taxon>
        <taxon>Negativicutes</taxon>
        <taxon>Selenomonadales</taxon>
        <taxon>Sporomusaceae</taxon>
        <taxon>Dendrosporobacter</taxon>
    </lineage>
</organism>
<gene>
    <name evidence="1" type="ORF">SAMN04488502_11315</name>
</gene>
<dbReference type="Proteomes" id="UP000214880">
    <property type="component" value="Unassembled WGS sequence"/>
</dbReference>
<evidence type="ECO:0000313" key="2">
    <source>
        <dbReference type="Proteomes" id="UP000214880"/>
    </source>
</evidence>